<dbReference type="InterPro" id="IPR010359">
    <property type="entry name" value="IrrE_HExxH"/>
</dbReference>
<accession>A0A8S5LKG6</accession>
<dbReference type="EMBL" id="BK015863">
    <property type="protein sequence ID" value="DAD70336.1"/>
    <property type="molecule type" value="Genomic_DNA"/>
</dbReference>
<evidence type="ECO:0000313" key="2">
    <source>
        <dbReference type="EMBL" id="DAD70336.1"/>
    </source>
</evidence>
<name>A0A8S5LKG6_9CAUD</name>
<reference evidence="2" key="1">
    <citation type="journal article" date="2021" name="Proc. Natl. Acad. Sci. U.S.A.">
        <title>A Catalog of Tens of Thousands of Viruses from Human Metagenomes Reveals Hidden Associations with Chronic Diseases.</title>
        <authorList>
            <person name="Tisza M.J."/>
            <person name="Buck C.B."/>
        </authorList>
    </citation>
    <scope>NUCLEOTIDE SEQUENCE</scope>
    <source>
        <strain evidence="2">CtVsq1</strain>
    </source>
</reference>
<dbReference type="Pfam" id="PF06114">
    <property type="entry name" value="Peptidase_M78"/>
    <property type="match status" value="1"/>
</dbReference>
<evidence type="ECO:0000259" key="1">
    <source>
        <dbReference type="Pfam" id="PF06114"/>
    </source>
</evidence>
<proteinExistence type="predicted"/>
<dbReference type="Gene3D" id="1.10.10.2910">
    <property type="match status" value="1"/>
</dbReference>
<sequence length="125" mass="14533">MRLEDICHEAGVTLAYFDNELWPRPGMILSDMKIIFVNKSLTIEAQKRVILHELGHLEHTTAEYTINPIKCENEANRAMIHALLKEELEAGDASEFNYVHFMERHKLKTTADELMVIDEYYRLVG</sequence>
<feature type="domain" description="IrrE N-terminal-like" evidence="1">
    <location>
        <begin position="9"/>
        <end position="105"/>
    </location>
</feature>
<protein>
    <submittedName>
        <fullName evidence="2">IrrE protein</fullName>
    </submittedName>
</protein>
<organism evidence="2">
    <name type="scientific">Siphoviridae sp. ctVsq1</name>
    <dbReference type="NCBI Taxonomy" id="2827577"/>
    <lineage>
        <taxon>Viruses</taxon>
        <taxon>Duplodnaviria</taxon>
        <taxon>Heunggongvirae</taxon>
        <taxon>Uroviricota</taxon>
        <taxon>Caudoviricetes</taxon>
    </lineage>
</organism>